<dbReference type="Proteomes" id="UP001218218">
    <property type="component" value="Unassembled WGS sequence"/>
</dbReference>
<protein>
    <recommendedName>
        <fullName evidence="2">CxC2-like cysteine cluster KDZ transposase-associated domain-containing protein</fullName>
    </recommendedName>
</protein>
<feature type="region of interest" description="Disordered" evidence="1">
    <location>
        <begin position="637"/>
        <end position="656"/>
    </location>
</feature>
<dbReference type="AlphaFoldDB" id="A0AAD6Z9F1"/>
<dbReference type="Pfam" id="PF18758">
    <property type="entry name" value="KDZ"/>
    <property type="match status" value="1"/>
</dbReference>
<dbReference type="InterPro" id="IPR040521">
    <property type="entry name" value="KDZ"/>
</dbReference>
<feature type="domain" description="CxC2-like cysteine cluster KDZ transposase-associated" evidence="2">
    <location>
        <begin position="104"/>
        <end position="193"/>
    </location>
</feature>
<dbReference type="EMBL" id="JARIHO010000072">
    <property type="protein sequence ID" value="KAJ7312414.1"/>
    <property type="molecule type" value="Genomic_DNA"/>
</dbReference>
<reference evidence="3" key="1">
    <citation type="submission" date="2023-03" db="EMBL/GenBank/DDBJ databases">
        <title>Massive genome expansion in bonnet fungi (Mycena s.s.) driven by repeated elements and novel gene families across ecological guilds.</title>
        <authorList>
            <consortium name="Lawrence Berkeley National Laboratory"/>
            <person name="Harder C.B."/>
            <person name="Miyauchi S."/>
            <person name="Viragh M."/>
            <person name="Kuo A."/>
            <person name="Thoen E."/>
            <person name="Andreopoulos B."/>
            <person name="Lu D."/>
            <person name="Skrede I."/>
            <person name="Drula E."/>
            <person name="Henrissat B."/>
            <person name="Morin E."/>
            <person name="Kohler A."/>
            <person name="Barry K."/>
            <person name="LaButti K."/>
            <person name="Morin E."/>
            <person name="Salamov A."/>
            <person name="Lipzen A."/>
            <person name="Mereny Z."/>
            <person name="Hegedus B."/>
            <person name="Baldrian P."/>
            <person name="Stursova M."/>
            <person name="Weitz H."/>
            <person name="Taylor A."/>
            <person name="Grigoriev I.V."/>
            <person name="Nagy L.G."/>
            <person name="Martin F."/>
            <person name="Kauserud H."/>
        </authorList>
    </citation>
    <scope>NUCLEOTIDE SEQUENCE</scope>
    <source>
        <strain evidence="3">CBHHK002</strain>
    </source>
</reference>
<sequence length="875" mass="99544">MTYRVLSQWSRRPEAARFCLTFTHGIIQQHHYTPFHHIEKWNGNLFVHASLASPIKLPKPNPNAKVPAPANPKPKTRSAGIPAPPASTEEGVAAMVLQTCRESNGQPCPNIDPRKANETRKFTIADYNGFHIRQLQFCRCCHPEKDDKDYEQLLAMRLFPETFTHPQTVFTFTVMKQFHIHTLASKKSAYDYILPCLYSGKMHFGGSEILCIMRIFGRQRQQSRCHRSLLRIPFCLLFVVISHSQTVFGSSTQDRCLVCPEVGLNITAKEMQAALDIDGHKFTLFLSVDGNFKLQCKHKQDDPNDFALNRDLAHRWSHSVPHASGATGWLPVAHRKVSNDGKGYFVDTEDYKEYLRAVEPTDEVGCICGAHSTSDVTLAGNMYASMHRTHAEHRKIQDCCGQWGCCCTMCMAWLLFVSGHGGSLEGGSMSFNKEWIPECRADRMLPRFANVDYAVCFVSGHGGSLKGGSMSFNKEWIPECRADRTLPRFANVDYVVCFALAEAELQRQIRLMYDVWCHYSIKLQGRIADNFPSLLSIIKKVEGAIPKMHILNHIECCQLEWNLNWLVFCSLTRPKAVAKWELMNVNPRMESGKFYSVFQVNFKKGPPTHVAAYEKLLDAEMAAEKWLKAKQDTANELAERQKGAGATREADGEDVQNVTMDQEADSSPTMGDLRLITTALQLERDCQKQRAYQVPVCQRLFTDITALRTRQIQPRTRLLKAHVGSQSRQESISCAWSAYRRLLILCTQSNRVPDFSRHMSEVDPDKPEGTSLFLPSNFVAAKRATLKLGALAKVEYSLQEGLAYHTLMELHTVIRTFNYNKGLKMSFTHDEETEWEMEMERVKWFQDRALRDRAVEEVEMLKEEFGHTITTICGT</sequence>
<name>A0AAD6Z9F1_9AGAR</name>
<accession>A0AAD6Z9F1</accession>
<proteinExistence type="predicted"/>
<evidence type="ECO:0000256" key="1">
    <source>
        <dbReference type="SAM" id="MobiDB-lite"/>
    </source>
</evidence>
<feature type="region of interest" description="Disordered" evidence="1">
    <location>
        <begin position="57"/>
        <end position="87"/>
    </location>
</feature>
<organism evidence="3 4">
    <name type="scientific">Mycena albidolilacea</name>
    <dbReference type="NCBI Taxonomy" id="1033008"/>
    <lineage>
        <taxon>Eukaryota</taxon>
        <taxon>Fungi</taxon>
        <taxon>Dikarya</taxon>
        <taxon>Basidiomycota</taxon>
        <taxon>Agaricomycotina</taxon>
        <taxon>Agaricomycetes</taxon>
        <taxon>Agaricomycetidae</taxon>
        <taxon>Agaricales</taxon>
        <taxon>Marasmiineae</taxon>
        <taxon>Mycenaceae</taxon>
        <taxon>Mycena</taxon>
    </lineage>
</organism>
<dbReference type="InterPro" id="IPR041457">
    <property type="entry name" value="CxC2_KDZ-assoc"/>
</dbReference>
<keyword evidence="4" id="KW-1185">Reference proteome</keyword>
<evidence type="ECO:0000313" key="3">
    <source>
        <dbReference type="EMBL" id="KAJ7312414.1"/>
    </source>
</evidence>
<comment type="caution">
    <text evidence="3">The sequence shown here is derived from an EMBL/GenBank/DDBJ whole genome shotgun (WGS) entry which is preliminary data.</text>
</comment>
<gene>
    <name evidence="3" type="ORF">DFH08DRAFT_822151</name>
</gene>
<dbReference type="Pfam" id="PF18803">
    <property type="entry name" value="CxC2"/>
    <property type="match status" value="1"/>
</dbReference>
<evidence type="ECO:0000259" key="2">
    <source>
        <dbReference type="Pfam" id="PF18803"/>
    </source>
</evidence>
<evidence type="ECO:0000313" key="4">
    <source>
        <dbReference type="Proteomes" id="UP001218218"/>
    </source>
</evidence>